<proteinExistence type="predicted"/>
<keyword evidence="2" id="KW-1185">Reference proteome</keyword>
<organism evidence="1 2">
    <name type="scientific">Scortum barcoo</name>
    <name type="common">barcoo grunter</name>
    <dbReference type="NCBI Taxonomy" id="214431"/>
    <lineage>
        <taxon>Eukaryota</taxon>
        <taxon>Metazoa</taxon>
        <taxon>Chordata</taxon>
        <taxon>Craniata</taxon>
        <taxon>Vertebrata</taxon>
        <taxon>Euteleostomi</taxon>
        <taxon>Actinopterygii</taxon>
        <taxon>Neopterygii</taxon>
        <taxon>Teleostei</taxon>
        <taxon>Neoteleostei</taxon>
        <taxon>Acanthomorphata</taxon>
        <taxon>Eupercaria</taxon>
        <taxon>Centrarchiformes</taxon>
        <taxon>Terapontoidei</taxon>
        <taxon>Terapontidae</taxon>
        <taxon>Scortum</taxon>
    </lineage>
</organism>
<sequence>MESPVGAPIKYPSQGLQEGRVLCTAVRPVGTNNSKRPIPNPKAQGSDPLVHRGELQHMAAELGSYKQAHTSSPPLTLGNSRVVEGPAPLKELGSRAQAMRGDSGLVHLKLKEAKPQISWLRGYTAELCTDGRKINLQTILFCVTDRSLQQVLCRYISDTFSHINTVRRFCERISKWTNARKRELTKIKDKINEKDLSAVLKGTLGGLEELDYFLDAVEKLAVTSLHVFMEDNQVLKLPKEISLEHIQDVIIVARLVCPLLLEFKRDAKAFFLPKLQNVEVLSYQLDRYIQTTQEICKNFKQRMNQNFRMVFLFQEASCSDFIREFSERQPRMLQFLKDLEETAVQLDRMNKGAKISSVAGSSVGAVGGVLSIVGLALIPVTAGVSLGLVIGGTALGVTSGVNSAVTTITEIGVNRKHKKKANEVFKSFMEDVESLQDCLEEVTSQTVTRIEASKVDVALVVGKVLGKVGGVGKGIDALVDAASAVKLLKNEEMIVGAGKVVAQEGKALGIVPRVASDIPGIGQAAVKGPLALSKSARAGFIAVNALFLGMDIFFICKDSISLAKGSKTKVSQFIRARAALWSSEMDSWKKIHDSLCEDNIISYYHFSSVCRDLETPKSFEQFLEEYLKGNGKIGDWKNTLTAAQSERVDRLVQEKLCDLSLNFIWE</sequence>
<name>A0ACB8VUH5_9TELE</name>
<comment type="caution">
    <text evidence="1">The sequence shown here is derived from an EMBL/GenBank/DDBJ whole genome shotgun (WGS) entry which is preliminary data.</text>
</comment>
<evidence type="ECO:0000313" key="1">
    <source>
        <dbReference type="EMBL" id="KAI3359100.1"/>
    </source>
</evidence>
<dbReference type="Proteomes" id="UP000831701">
    <property type="component" value="Chromosome 17"/>
</dbReference>
<dbReference type="EMBL" id="CM041547">
    <property type="protein sequence ID" value="KAI3359100.1"/>
    <property type="molecule type" value="Genomic_DNA"/>
</dbReference>
<evidence type="ECO:0000313" key="2">
    <source>
        <dbReference type="Proteomes" id="UP000831701"/>
    </source>
</evidence>
<reference evidence="1" key="1">
    <citation type="submission" date="2022-04" db="EMBL/GenBank/DDBJ databases">
        <title>Jade perch genome.</title>
        <authorList>
            <person name="Chao B."/>
        </authorList>
    </citation>
    <scope>NUCLEOTIDE SEQUENCE</scope>
    <source>
        <strain evidence="1">CB-2022</strain>
    </source>
</reference>
<protein>
    <submittedName>
        <fullName evidence="1">Uncharacterized protein</fullName>
    </submittedName>
</protein>
<accession>A0ACB8VUH5</accession>
<gene>
    <name evidence="1" type="ORF">L3Q82_002643</name>
</gene>